<dbReference type="AlphaFoldDB" id="A0AAP7YVJ5"/>
<accession>A0AAP7YVJ5</accession>
<feature type="transmembrane region" description="Helical" evidence="1">
    <location>
        <begin position="21"/>
        <end position="39"/>
    </location>
</feature>
<dbReference type="EMBL" id="LNJK01000001">
    <property type="protein sequence ID" value="OWT18448.1"/>
    <property type="molecule type" value="Genomic_DNA"/>
</dbReference>
<dbReference type="Proteomes" id="UP000197894">
    <property type="component" value="Unassembled WGS sequence"/>
</dbReference>
<feature type="transmembrane region" description="Helical" evidence="1">
    <location>
        <begin position="59"/>
        <end position="82"/>
    </location>
</feature>
<evidence type="ECO:0000313" key="3">
    <source>
        <dbReference type="Proteomes" id="UP000197894"/>
    </source>
</evidence>
<evidence type="ECO:0000313" key="2">
    <source>
        <dbReference type="EMBL" id="OWT18448.1"/>
    </source>
</evidence>
<name>A0AAP7YVJ5_STAAU</name>
<keyword evidence="1" id="KW-0812">Transmembrane</keyword>
<protein>
    <submittedName>
        <fullName evidence="2">Uncharacterized protein</fullName>
    </submittedName>
</protein>
<reference evidence="2 3" key="1">
    <citation type="journal article" date="2017" name="BMC Genomics">
        <title>Prophages and adaptation of Staphylococcus aureus ST398 to the human clinic.</title>
        <authorList>
            <consortium name="Regional Infection Control Group of the Centre Region"/>
            <person name="Diene S.M."/>
            <person name="Corvaglia A.R."/>
            <person name="Francois P."/>
            <person name="van der Mee-Marquet N."/>
        </authorList>
    </citation>
    <scope>NUCLEOTIDE SEQUENCE [LARGE SCALE GENOMIC DNA]</scope>
    <source>
        <strain evidence="2 3">SA13-246</strain>
    </source>
</reference>
<dbReference type="RefSeq" id="WP_033855983.1">
    <property type="nucleotide sequence ID" value="NZ_CAKOFC010000008.1"/>
</dbReference>
<keyword evidence="1" id="KW-1133">Transmembrane helix</keyword>
<proteinExistence type="predicted"/>
<organism evidence="2 3">
    <name type="scientific">Staphylococcus aureus</name>
    <dbReference type="NCBI Taxonomy" id="1280"/>
    <lineage>
        <taxon>Bacteria</taxon>
        <taxon>Bacillati</taxon>
        <taxon>Bacillota</taxon>
        <taxon>Bacilli</taxon>
        <taxon>Bacillales</taxon>
        <taxon>Staphylococcaceae</taxon>
        <taxon>Staphylococcus</taxon>
    </lineage>
</organism>
<gene>
    <name evidence="2" type="ORF">AS572_00130</name>
</gene>
<evidence type="ECO:0000256" key="1">
    <source>
        <dbReference type="SAM" id="Phobius"/>
    </source>
</evidence>
<keyword evidence="1" id="KW-0472">Membrane</keyword>
<sequence>MEREEKMTNIAKAKSEIFRNYTLGFATLATIIKMFFIEGDIPSLVLYYEVMKMTNLTKIRIIIFINYLIGILALIFAFYIILMSIAV</sequence>
<comment type="caution">
    <text evidence="2">The sequence shown here is derived from an EMBL/GenBank/DDBJ whole genome shotgun (WGS) entry which is preliminary data.</text>
</comment>